<evidence type="ECO:0000256" key="4">
    <source>
        <dbReference type="ARBA" id="ARBA00012438"/>
    </source>
</evidence>
<comment type="caution">
    <text evidence="18">The sequence shown here is derived from an EMBL/GenBank/DDBJ whole genome shotgun (WGS) entry which is preliminary data.</text>
</comment>
<keyword evidence="11" id="KW-0472">Membrane</keyword>
<dbReference type="FunFam" id="1.10.287.130:FF:000038">
    <property type="entry name" value="Sensory transduction histidine kinase"/>
    <property type="match status" value="1"/>
</dbReference>
<dbReference type="GO" id="GO:0005524">
    <property type="term" value="F:ATP binding"/>
    <property type="evidence" value="ECO:0007669"/>
    <property type="project" value="UniProtKB-KW"/>
</dbReference>
<evidence type="ECO:0000259" key="16">
    <source>
        <dbReference type="PROSITE" id="PS50110"/>
    </source>
</evidence>
<dbReference type="Proteomes" id="UP000239001">
    <property type="component" value="Unassembled WGS sequence"/>
</dbReference>
<evidence type="ECO:0000256" key="9">
    <source>
        <dbReference type="ARBA" id="ARBA00022840"/>
    </source>
</evidence>
<dbReference type="InterPro" id="IPR036097">
    <property type="entry name" value="HisK_dim/P_sf"/>
</dbReference>
<evidence type="ECO:0000256" key="8">
    <source>
        <dbReference type="ARBA" id="ARBA00022777"/>
    </source>
</evidence>
<dbReference type="Pfam" id="PF00989">
    <property type="entry name" value="PAS"/>
    <property type="match status" value="1"/>
</dbReference>
<dbReference type="PROSITE" id="PS50113">
    <property type="entry name" value="PAC"/>
    <property type="match status" value="1"/>
</dbReference>
<keyword evidence="12" id="KW-0131">Cell cycle</keyword>
<dbReference type="InterPro" id="IPR000014">
    <property type="entry name" value="PAS"/>
</dbReference>
<keyword evidence="9" id="KW-0067">ATP-binding</keyword>
<feature type="domain" description="Response regulatory" evidence="16">
    <location>
        <begin position="5"/>
        <end position="128"/>
    </location>
</feature>
<dbReference type="PROSITE" id="PS50109">
    <property type="entry name" value="HIS_KIN"/>
    <property type="match status" value="1"/>
</dbReference>
<accession>A0A2T1LVE5</accession>
<dbReference type="GO" id="GO:0009927">
    <property type="term" value="F:histidine phosphotransfer kinase activity"/>
    <property type="evidence" value="ECO:0007669"/>
    <property type="project" value="TreeGrafter"/>
</dbReference>
<comment type="subcellular location">
    <subcellularLocation>
        <location evidence="2">Membrane</location>
    </subcellularLocation>
</comment>
<name>A0A2T1LVE5_9CHRO</name>
<dbReference type="Pfam" id="PF00512">
    <property type="entry name" value="HisKA"/>
    <property type="match status" value="1"/>
</dbReference>
<reference evidence="18 19" key="1">
    <citation type="submission" date="2018-03" db="EMBL/GenBank/DDBJ databases">
        <title>The ancient ancestry and fast evolution of plastids.</title>
        <authorList>
            <person name="Moore K.R."/>
            <person name="Magnabosco C."/>
            <person name="Momper L."/>
            <person name="Gold D.A."/>
            <person name="Bosak T."/>
            <person name="Fournier G.P."/>
        </authorList>
    </citation>
    <scope>NUCLEOTIDE SEQUENCE [LARGE SCALE GENOMIC DNA]</scope>
    <source>
        <strain evidence="18 19">CCALA 016</strain>
    </source>
</reference>
<dbReference type="InterPro" id="IPR013767">
    <property type="entry name" value="PAS_fold"/>
</dbReference>
<dbReference type="InterPro" id="IPR001610">
    <property type="entry name" value="PAC"/>
</dbReference>
<dbReference type="InterPro" id="IPR003661">
    <property type="entry name" value="HisK_dim/P_dom"/>
</dbReference>
<dbReference type="PANTHER" id="PTHR43047">
    <property type="entry name" value="TWO-COMPONENT HISTIDINE PROTEIN KINASE"/>
    <property type="match status" value="1"/>
</dbReference>
<comment type="similarity">
    <text evidence="3">In the N-terminal section; belongs to the phytochrome family.</text>
</comment>
<evidence type="ECO:0000256" key="3">
    <source>
        <dbReference type="ARBA" id="ARBA00006402"/>
    </source>
</evidence>
<organism evidence="18 19">
    <name type="scientific">Aphanothece hegewaldii CCALA 016</name>
    <dbReference type="NCBI Taxonomy" id="2107694"/>
    <lineage>
        <taxon>Bacteria</taxon>
        <taxon>Bacillati</taxon>
        <taxon>Cyanobacteriota</taxon>
        <taxon>Cyanophyceae</taxon>
        <taxon>Oscillatoriophycideae</taxon>
        <taxon>Chroococcales</taxon>
        <taxon>Aphanothecaceae</taxon>
        <taxon>Aphanothece</taxon>
    </lineage>
</organism>
<dbReference type="InterPro" id="IPR004358">
    <property type="entry name" value="Sig_transdc_His_kin-like_C"/>
</dbReference>
<dbReference type="PANTHER" id="PTHR43047:SF72">
    <property type="entry name" value="OSMOSENSING HISTIDINE PROTEIN KINASE SLN1"/>
    <property type="match status" value="1"/>
</dbReference>
<dbReference type="EMBL" id="PXOH01000018">
    <property type="protein sequence ID" value="PSF35693.1"/>
    <property type="molecule type" value="Genomic_DNA"/>
</dbReference>
<dbReference type="InterPro" id="IPR001789">
    <property type="entry name" value="Sig_transdc_resp-reg_receiver"/>
</dbReference>
<proteinExistence type="inferred from homology"/>
<feature type="domain" description="PAC" evidence="17">
    <location>
        <begin position="226"/>
        <end position="278"/>
    </location>
</feature>
<dbReference type="AlphaFoldDB" id="A0A2T1LVE5"/>
<dbReference type="SMART" id="SM00448">
    <property type="entry name" value="REC"/>
    <property type="match status" value="2"/>
</dbReference>
<sequence length="772" mass="87592">MSQLVIICVDDEKSILDSLQIELEAALGDKYLIELAQSAQEAEEVILELVAEHYEIALIIADYIMPGIKGDELLIRIHEQYPKTVKIMLTGQADITAIANVINKANLYRYLTKPWQAEDLILTVKEGIYRYCQAQQQATLIAELHESKNQLKQFLEAVPIGIFITDAQGKPYYLNHMGQSITNTDVPPDITLERLLENYQAYLAGSEQIYPLEKTPIWKALHGESITIDDMELRTNDRIIPVEARGTPIYDQDGKIIHAIVAFQDISERKQAQKVLSDYNRTLEIQISERTEALQEALRTAETANKAKSAFLAHMSHELRTPLNAILGFAQLMERETSLTSRQQEFLATINRSGEHLLNLINDVLEMSKIEAGRTIVHPVAFDLHRLLQTLQEMFQIRAQAKQIFLQFQIATDLPQYIITDEGKLRQVLINLLSNAVKFTQKGEIILRVIWGKPKTTEKDIKLFFEIEDTGVGISSEEMKNLFQPFVQTKSGIHAKEGTGLGLAISRQFVQLMGGNIRINSIFGKGSSFRFDVTAKLADASMIMIPSAQRVLQIAPEQPQYRILIVDDQLENCNLIAQLLDSVGFETRTACNGEIALTIWQTWQPALIWMDMRMPVLDGYEATRRIRQLESQSHTFIIALTASTFDEQQSECLAIGCDDFVGKPFREQDIFDKMNQYLGVRYIYAEPTTSVLSLTSHCQLKGETLKASDLAIMPIIWREQLHQAATRVNAKLLNQLIQQIPQENNNLAEALTELTRQFRFDLIVELTQSKNE</sequence>
<evidence type="ECO:0000256" key="5">
    <source>
        <dbReference type="ARBA" id="ARBA00022553"/>
    </source>
</evidence>
<evidence type="ECO:0000256" key="7">
    <source>
        <dbReference type="ARBA" id="ARBA00022741"/>
    </source>
</evidence>
<feature type="domain" description="Histidine kinase" evidence="15">
    <location>
        <begin position="314"/>
        <end position="537"/>
    </location>
</feature>
<dbReference type="PRINTS" id="PR00344">
    <property type="entry name" value="BCTRLSENSOR"/>
</dbReference>
<keyword evidence="7" id="KW-0547">Nucleotide-binding</keyword>
<evidence type="ECO:0000313" key="19">
    <source>
        <dbReference type="Proteomes" id="UP000239001"/>
    </source>
</evidence>
<dbReference type="Pfam" id="PF00072">
    <property type="entry name" value="Response_reg"/>
    <property type="match status" value="2"/>
</dbReference>
<dbReference type="InterPro" id="IPR035965">
    <property type="entry name" value="PAS-like_dom_sf"/>
</dbReference>
<reference evidence="18 19" key="2">
    <citation type="submission" date="2018-03" db="EMBL/GenBank/DDBJ databases">
        <authorList>
            <person name="Keele B.F."/>
        </authorList>
    </citation>
    <scope>NUCLEOTIDE SEQUENCE [LARGE SCALE GENOMIC DNA]</scope>
    <source>
        <strain evidence="18 19">CCALA 016</strain>
    </source>
</reference>
<dbReference type="PROSITE" id="PS50110">
    <property type="entry name" value="RESPONSE_REGULATORY"/>
    <property type="match status" value="2"/>
</dbReference>
<dbReference type="Gene3D" id="3.30.450.20">
    <property type="entry name" value="PAS domain"/>
    <property type="match status" value="1"/>
</dbReference>
<evidence type="ECO:0000259" key="15">
    <source>
        <dbReference type="PROSITE" id="PS50109"/>
    </source>
</evidence>
<keyword evidence="10" id="KW-0902">Two-component regulatory system</keyword>
<dbReference type="InterPro" id="IPR011006">
    <property type="entry name" value="CheY-like_superfamily"/>
</dbReference>
<keyword evidence="8 18" id="KW-0418">Kinase</keyword>
<dbReference type="InterPro" id="IPR003594">
    <property type="entry name" value="HATPase_dom"/>
</dbReference>
<feature type="modified residue" description="4-aspartylphosphate" evidence="14">
    <location>
        <position position="62"/>
    </location>
</feature>
<feature type="domain" description="Response regulatory" evidence="16">
    <location>
        <begin position="562"/>
        <end position="678"/>
    </location>
</feature>
<comment type="catalytic activity">
    <reaction evidence="1">
        <text>ATP + protein L-histidine = ADP + protein N-phospho-L-histidine.</text>
        <dbReference type="EC" id="2.7.13.3"/>
    </reaction>
</comment>
<dbReference type="SUPFAM" id="SSF55785">
    <property type="entry name" value="PYP-like sensor domain (PAS domain)"/>
    <property type="match status" value="1"/>
</dbReference>
<evidence type="ECO:0000256" key="12">
    <source>
        <dbReference type="ARBA" id="ARBA00023306"/>
    </source>
</evidence>
<protein>
    <recommendedName>
        <fullName evidence="13">Circadian input-output histidine kinase CikA</fullName>
        <ecNumber evidence="4">2.7.13.3</ecNumber>
    </recommendedName>
</protein>
<dbReference type="EC" id="2.7.13.3" evidence="4"/>
<dbReference type="SMART" id="SM00388">
    <property type="entry name" value="HisKA"/>
    <property type="match status" value="1"/>
</dbReference>
<evidence type="ECO:0000256" key="10">
    <source>
        <dbReference type="ARBA" id="ARBA00023012"/>
    </source>
</evidence>
<gene>
    <name evidence="18" type="ORF">C7H19_15765</name>
</gene>
<dbReference type="InterPro" id="IPR036890">
    <property type="entry name" value="HATPase_C_sf"/>
</dbReference>
<dbReference type="InterPro" id="IPR005467">
    <property type="entry name" value="His_kinase_dom"/>
</dbReference>
<dbReference type="CDD" id="cd00130">
    <property type="entry name" value="PAS"/>
    <property type="match status" value="1"/>
</dbReference>
<evidence type="ECO:0000256" key="13">
    <source>
        <dbReference type="ARBA" id="ARBA00074306"/>
    </source>
</evidence>
<evidence type="ECO:0000313" key="18">
    <source>
        <dbReference type="EMBL" id="PSF35693.1"/>
    </source>
</evidence>
<dbReference type="Gene3D" id="3.30.565.10">
    <property type="entry name" value="Histidine kinase-like ATPase, C-terminal domain"/>
    <property type="match status" value="1"/>
</dbReference>
<dbReference type="InterPro" id="IPR000700">
    <property type="entry name" value="PAS-assoc_C"/>
</dbReference>
<dbReference type="Pfam" id="PF02518">
    <property type="entry name" value="HATPase_c"/>
    <property type="match status" value="1"/>
</dbReference>
<dbReference type="FunFam" id="3.30.565.10:FF:000010">
    <property type="entry name" value="Sensor histidine kinase RcsC"/>
    <property type="match status" value="1"/>
</dbReference>
<dbReference type="GO" id="GO:0005886">
    <property type="term" value="C:plasma membrane"/>
    <property type="evidence" value="ECO:0007669"/>
    <property type="project" value="TreeGrafter"/>
</dbReference>
<evidence type="ECO:0000256" key="11">
    <source>
        <dbReference type="ARBA" id="ARBA00023136"/>
    </source>
</evidence>
<dbReference type="CDD" id="cd17546">
    <property type="entry name" value="REC_hyHK_CKI1_RcsC-like"/>
    <property type="match status" value="1"/>
</dbReference>
<dbReference type="SMART" id="SM00387">
    <property type="entry name" value="HATPase_c"/>
    <property type="match status" value="1"/>
</dbReference>
<dbReference type="RefSeq" id="WP_106457881.1">
    <property type="nucleotide sequence ID" value="NZ_PXOH01000018.1"/>
</dbReference>
<dbReference type="GO" id="GO:0006355">
    <property type="term" value="P:regulation of DNA-templated transcription"/>
    <property type="evidence" value="ECO:0007669"/>
    <property type="project" value="InterPro"/>
</dbReference>
<dbReference type="CDD" id="cd16922">
    <property type="entry name" value="HATPase_EvgS-ArcB-TorS-like"/>
    <property type="match status" value="1"/>
</dbReference>
<feature type="modified residue" description="4-aspartylphosphate" evidence="14">
    <location>
        <position position="611"/>
    </location>
</feature>
<dbReference type="SUPFAM" id="SSF55874">
    <property type="entry name" value="ATPase domain of HSP90 chaperone/DNA topoisomerase II/histidine kinase"/>
    <property type="match status" value="1"/>
</dbReference>
<dbReference type="SUPFAM" id="SSF47384">
    <property type="entry name" value="Homodimeric domain of signal transducing histidine kinase"/>
    <property type="match status" value="1"/>
</dbReference>
<evidence type="ECO:0000256" key="1">
    <source>
        <dbReference type="ARBA" id="ARBA00000085"/>
    </source>
</evidence>
<dbReference type="SUPFAM" id="SSF52172">
    <property type="entry name" value="CheY-like"/>
    <property type="match status" value="2"/>
</dbReference>
<dbReference type="CDD" id="cd00082">
    <property type="entry name" value="HisKA"/>
    <property type="match status" value="1"/>
</dbReference>
<keyword evidence="5 14" id="KW-0597">Phosphoprotein</keyword>
<dbReference type="OrthoDB" id="9809348at2"/>
<evidence type="ECO:0000256" key="2">
    <source>
        <dbReference type="ARBA" id="ARBA00004370"/>
    </source>
</evidence>
<dbReference type="Gene3D" id="3.40.50.2300">
    <property type="match status" value="2"/>
</dbReference>
<keyword evidence="6" id="KW-0808">Transferase</keyword>
<dbReference type="SMART" id="SM00086">
    <property type="entry name" value="PAC"/>
    <property type="match status" value="1"/>
</dbReference>
<evidence type="ECO:0000256" key="14">
    <source>
        <dbReference type="PROSITE-ProRule" id="PRU00169"/>
    </source>
</evidence>
<dbReference type="Gene3D" id="1.10.287.130">
    <property type="match status" value="1"/>
</dbReference>
<dbReference type="GO" id="GO:0000155">
    <property type="term" value="F:phosphorelay sensor kinase activity"/>
    <property type="evidence" value="ECO:0007669"/>
    <property type="project" value="InterPro"/>
</dbReference>
<keyword evidence="19" id="KW-1185">Reference proteome</keyword>
<evidence type="ECO:0000259" key="17">
    <source>
        <dbReference type="PROSITE" id="PS50113"/>
    </source>
</evidence>
<evidence type="ECO:0000256" key="6">
    <source>
        <dbReference type="ARBA" id="ARBA00022679"/>
    </source>
</evidence>